<evidence type="ECO:0000313" key="3">
    <source>
        <dbReference type="EMBL" id="KAE9011151.1"/>
    </source>
</evidence>
<evidence type="ECO:0000313" key="5">
    <source>
        <dbReference type="Proteomes" id="UP000429607"/>
    </source>
</evidence>
<dbReference type="EMBL" id="QXFU01001086">
    <property type="protein sequence ID" value="KAE9011151.1"/>
    <property type="molecule type" value="Genomic_DNA"/>
</dbReference>
<dbReference type="EMBL" id="QXFV01001370">
    <property type="protein sequence ID" value="KAE9007581.1"/>
    <property type="molecule type" value="Genomic_DNA"/>
</dbReference>
<evidence type="ECO:0000313" key="2">
    <source>
        <dbReference type="EMBL" id="KAE9007581.1"/>
    </source>
</evidence>
<evidence type="ECO:0000256" key="1">
    <source>
        <dbReference type="SAM" id="SignalP"/>
    </source>
</evidence>
<comment type="caution">
    <text evidence="4">The sequence shown here is derived from an EMBL/GenBank/DDBJ whole genome shotgun (WGS) entry which is preliminary data.</text>
</comment>
<evidence type="ECO:0000313" key="6">
    <source>
        <dbReference type="Proteomes" id="UP000434957"/>
    </source>
</evidence>
<feature type="signal peptide" evidence="1">
    <location>
        <begin position="1"/>
        <end position="16"/>
    </location>
</feature>
<evidence type="ECO:0000313" key="7">
    <source>
        <dbReference type="Proteomes" id="UP000435112"/>
    </source>
</evidence>
<sequence length="62" mass="7151">MWRAMADWAGLRVLSALVSLCPRRLSYRSVTLTVCHRCRVDSGDWRHFCLRIMASPVTSLSR</sequence>
<name>A0A6A4EZ51_9STRA</name>
<organism evidence="4 6">
    <name type="scientific">Phytophthora rubi</name>
    <dbReference type="NCBI Taxonomy" id="129364"/>
    <lineage>
        <taxon>Eukaryota</taxon>
        <taxon>Sar</taxon>
        <taxon>Stramenopiles</taxon>
        <taxon>Oomycota</taxon>
        <taxon>Peronosporomycetes</taxon>
        <taxon>Peronosporales</taxon>
        <taxon>Peronosporaceae</taxon>
        <taxon>Phytophthora</taxon>
    </lineage>
</organism>
<evidence type="ECO:0000313" key="4">
    <source>
        <dbReference type="EMBL" id="KAE9329544.1"/>
    </source>
</evidence>
<evidence type="ECO:0008006" key="8">
    <source>
        <dbReference type="Google" id="ProtNLM"/>
    </source>
</evidence>
<dbReference type="Proteomes" id="UP000429607">
    <property type="component" value="Unassembled WGS sequence"/>
</dbReference>
<protein>
    <recommendedName>
        <fullName evidence="8">Secreted protein</fullName>
    </recommendedName>
</protein>
<reference evidence="4 6" key="1">
    <citation type="submission" date="2018-08" db="EMBL/GenBank/DDBJ databases">
        <title>Genomic investigation of the strawberry pathogen Phytophthora fragariae indicates pathogenicity is determined by transcriptional variation in three key races.</title>
        <authorList>
            <person name="Adams T.M."/>
            <person name="Armitage A.D."/>
            <person name="Sobczyk M.K."/>
            <person name="Bates H.J."/>
            <person name="Dunwell J.M."/>
            <person name="Nellist C.F."/>
            <person name="Harrison R.J."/>
        </authorList>
    </citation>
    <scope>NUCLEOTIDE SEQUENCE [LARGE SCALE GENOMIC DNA]</scope>
    <source>
        <strain evidence="2 5">SCRP249</strain>
        <strain evidence="3 7">SCRP324</strain>
        <strain evidence="4 6">SCRP333</strain>
    </source>
</reference>
<dbReference type="AlphaFoldDB" id="A0A6A4EZ51"/>
<feature type="chain" id="PRO_5036167545" description="Secreted protein" evidence="1">
    <location>
        <begin position="17"/>
        <end position="62"/>
    </location>
</feature>
<dbReference type="Proteomes" id="UP000434957">
    <property type="component" value="Unassembled WGS sequence"/>
</dbReference>
<keyword evidence="6" id="KW-1185">Reference proteome</keyword>
<dbReference type="EMBL" id="QXFT01001081">
    <property type="protein sequence ID" value="KAE9329544.1"/>
    <property type="molecule type" value="Genomic_DNA"/>
</dbReference>
<proteinExistence type="predicted"/>
<accession>A0A6A4EZ51</accession>
<dbReference type="Proteomes" id="UP000435112">
    <property type="component" value="Unassembled WGS sequence"/>
</dbReference>
<gene>
    <name evidence="2" type="ORF">PR001_g16934</name>
    <name evidence="3" type="ORF">PR002_g15164</name>
    <name evidence="4" type="ORF">PR003_g15525</name>
</gene>
<keyword evidence="1" id="KW-0732">Signal</keyword>